<organism evidence="11 12">
    <name type="scientific">Engystomops pustulosus</name>
    <name type="common">Tungara frog</name>
    <name type="synonym">Physalaemus pustulosus</name>
    <dbReference type="NCBI Taxonomy" id="76066"/>
    <lineage>
        <taxon>Eukaryota</taxon>
        <taxon>Metazoa</taxon>
        <taxon>Chordata</taxon>
        <taxon>Craniata</taxon>
        <taxon>Vertebrata</taxon>
        <taxon>Euteleostomi</taxon>
        <taxon>Amphibia</taxon>
        <taxon>Batrachia</taxon>
        <taxon>Anura</taxon>
        <taxon>Neobatrachia</taxon>
        <taxon>Hyloidea</taxon>
        <taxon>Leptodactylidae</taxon>
        <taxon>Leiuperinae</taxon>
        <taxon>Engystomops</taxon>
    </lineage>
</organism>
<dbReference type="SUPFAM" id="SSF81321">
    <property type="entry name" value="Family A G protein-coupled receptor-like"/>
    <property type="match status" value="1"/>
</dbReference>
<feature type="non-terminal residue" evidence="11">
    <location>
        <position position="308"/>
    </location>
</feature>
<dbReference type="GO" id="GO:0004984">
    <property type="term" value="F:olfactory receptor activity"/>
    <property type="evidence" value="ECO:0007669"/>
    <property type="project" value="InterPro"/>
</dbReference>
<evidence type="ECO:0000256" key="8">
    <source>
        <dbReference type="RuleBase" id="RU000688"/>
    </source>
</evidence>
<comment type="subcellular location">
    <subcellularLocation>
        <location evidence="9">Cell membrane</location>
        <topology evidence="9">Multi-pass membrane protein</topology>
    </subcellularLocation>
    <subcellularLocation>
        <location evidence="1">Membrane</location>
        <topology evidence="1">Multi-pass membrane protein</topology>
    </subcellularLocation>
</comment>
<feature type="transmembrane region" description="Helical" evidence="9">
    <location>
        <begin position="270"/>
        <end position="290"/>
    </location>
</feature>
<evidence type="ECO:0000256" key="7">
    <source>
        <dbReference type="ARBA" id="ARBA00023224"/>
    </source>
</evidence>
<feature type="domain" description="G-protein coupled receptors family 1 profile" evidence="10">
    <location>
        <begin position="39"/>
        <end position="288"/>
    </location>
</feature>
<reference evidence="11" key="1">
    <citation type="thesis" date="2020" institute="ProQuest LLC" country="789 East Eisenhower Parkway, Ann Arbor, MI, USA">
        <title>Comparative Genomics and Chromosome Evolution.</title>
        <authorList>
            <person name="Mudd A.B."/>
        </authorList>
    </citation>
    <scope>NUCLEOTIDE SEQUENCE</scope>
    <source>
        <strain evidence="11">237g6f4</strain>
        <tissue evidence="11">Blood</tissue>
    </source>
</reference>
<accession>A0AAV7CLI1</accession>
<dbReference type="PROSITE" id="PS00237">
    <property type="entry name" value="G_PROTEIN_RECEP_F1_1"/>
    <property type="match status" value="1"/>
</dbReference>
<protein>
    <recommendedName>
        <fullName evidence="9">Olfactory receptor</fullName>
    </recommendedName>
</protein>
<dbReference type="EMBL" id="WNYA01000002">
    <property type="protein sequence ID" value="KAG8585421.1"/>
    <property type="molecule type" value="Genomic_DNA"/>
</dbReference>
<dbReference type="FunFam" id="1.20.1070.10:FF:000003">
    <property type="entry name" value="Olfactory receptor"/>
    <property type="match status" value="1"/>
</dbReference>
<feature type="transmembrane region" description="Helical" evidence="9">
    <location>
        <begin position="23"/>
        <end position="47"/>
    </location>
</feature>
<keyword evidence="9" id="KW-0552">Olfaction</keyword>
<keyword evidence="9" id="KW-0716">Sensory transduction</keyword>
<keyword evidence="12" id="KW-1185">Reference proteome</keyword>
<dbReference type="Proteomes" id="UP000824782">
    <property type="component" value="Unassembled WGS sequence"/>
</dbReference>
<comment type="similarity">
    <text evidence="8">Belongs to the G-protein coupled receptor 1 family.</text>
</comment>
<evidence type="ECO:0000313" key="11">
    <source>
        <dbReference type="EMBL" id="KAG8585421.1"/>
    </source>
</evidence>
<dbReference type="GO" id="GO:0004930">
    <property type="term" value="F:G protein-coupled receptor activity"/>
    <property type="evidence" value="ECO:0007669"/>
    <property type="project" value="UniProtKB-KW"/>
</dbReference>
<evidence type="ECO:0000256" key="2">
    <source>
        <dbReference type="ARBA" id="ARBA00022692"/>
    </source>
</evidence>
<dbReference type="PRINTS" id="PR00245">
    <property type="entry name" value="OLFACTORYR"/>
</dbReference>
<evidence type="ECO:0000259" key="10">
    <source>
        <dbReference type="PROSITE" id="PS50262"/>
    </source>
</evidence>
<keyword evidence="7 8" id="KW-0807">Transducer</keyword>
<dbReference type="Gene3D" id="1.20.1070.10">
    <property type="entry name" value="Rhodopsin 7-helix transmembrane proteins"/>
    <property type="match status" value="1"/>
</dbReference>
<comment type="caution">
    <text evidence="11">The sequence shown here is derived from an EMBL/GenBank/DDBJ whole genome shotgun (WGS) entry which is preliminary data.</text>
</comment>
<feature type="transmembrane region" description="Helical" evidence="9">
    <location>
        <begin position="195"/>
        <end position="219"/>
    </location>
</feature>
<dbReference type="PRINTS" id="PR00237">
    <property type="entry name" value="GPCRRHODOPSN"/>
</dbReference>
<dbReference type="InterPro" id="IPR000725">
    <property type="entry name" value="Olfact_rcpt"/>
</dbReference>
<evidence type="ECO:0000256" key="4">
    <source>
        <dbReference type="ARBA" id="ARBA00023040"/>
    </source>
</evidence>
<feature type="transmembrane region" description="Helical" evidence="9">
    <location>
        <begin position="138"/>
        <end position="156"/>
    </location>
</feature>
<feature type="transmembrane region" description="Helical" evidence="9">
    <location>
        <begin position="59"/>
        <end position="77"/>
    </location>
</feature>
<keyword evidence="4 8" id="KW-0297">G-protein coupled receptor</keyword>
<dbReference type="AlphaFoldDB" id="A0AAV7CLI1"/>
<keyword evidence="9" id="KW-1003">Cell membrane</keyword>
<feature type="transmembrane region" description="Helical" evidence="9">
    <location>
        <begin position="97"/>
        <end position="118"/>
    </location>
</feature>
<sequence length="308" mass="34987">MQNATKPSYFVLSGLTDDPRLELLLFTLFLLFYVVTLLANISIIVIINGDSRLHIPMYFFIKNLSFLDLCYSSVILPKTLATFLSVTKTISFVECVMQMYLFGASVSLECFLLGVMAYDRYVAICNPLLYMILMKKRFCVQLVGFAYLGGYLNASIHTSCTFQLPFCKSNKIDHFYCDVPPLLKLSCSDTTANELVMFIFGGLAEISSLTTIMVSYSYIISTILNINSQQGRKKSFSTCTSHLMTVGIFYSTIVFMYLRPSSSYAMSQDRIASVFYTVIIPMLNPLIYGLRNKELTRAYMKIREKYTP</sequence>
<dbReference type="Pfam" id="PF13853">
    <property type="entry name" value="7tm_4"/>
    <property type="match status" value="1"/>
</dbReference>
<keyword evidence="3 9" id="KW-1133">Transmembrane helix</keyword>
<keyword evidence="6 8" id="KW-0675">Receptor</keyword>
<dbReference type="PANTHER" id="PTHR48018">
    <property type="entry name" value="OLFACTORY RECEPTOR"/>
    <property type="match status" value="1"/>
</dbReference>
<keyword evidence="2 8" id="KW-0812">Transmembrane</keyword>
<dbReference type="PROSITE" id="PS50262">
    <property type="entry name" value="G_PROTEIN_RECEP_F1_2"/>
    <property type="match status" value="1"/>
</dbReference>
<evidence type="ECO:0000256" key="5">
    <source>
        <dbReference type="ARBA" id="ARBA00023136"/>
    </source>
</evidence>
<evidence type="ECO:0000256" key="1">
    <source>
        <dbReference type="ARBA" id="ARBA00004141"/>
    </source>
</evidence>
<evidence type="ECO:0000313" key="12">
    <source>
        <dbReference type="Proteomes" id="UP000824782"/>
    </source>
</evidence>
<evidence type="ECO:0000256" key="9">
    <source>
        <dbReference type="RuleBase" id="RU363047"/>
    </source>
</evidence>
<dbReference type="GO" id="GO:0005886">
    <property type="term" value="C:plasma membrane"/>
    <property type="evidence" value="ECO:0007669"/>
    <property type="project" value="UniProtKB-SubCell"/>
</dbReference>
<proteinExistence type="inferred from homology"/>
<keyword evidence="5 9" id="KW-0472">Membrane</keyword>
<evidence type="ECO:0000256" key="3">
    <source>
        <dbReference type="ARBA" id="ARBA00022989"/>
    </source>
</evidence>
<dbReference type="InterPro" id="IPR017452">
    <property type="entry name" value="GPCR_Rhodpsn_7TM"/>
</dbReference>
<name>A0AAV7CLI1_ENGPU</name>
<dbReference type="InterPro" id="IPR000276">
    <property type="entry name" value="GPCR_Rhodpsn"/>
</dbReference>
<feature type="transmembrane region" description="Helical" evidence="9">
    <location>
        <begin position="240"/>
        <end position="258"/>
    </location>
</feature>
<gene>
    <name evidence="11" type="ORF">GDO81_005022</name>
</gene>
<evidence type="ECO:0000256" key="6">
    <source>
        <dbReference type="ARBA" id="ARBA00023170"/>
    </source>
</evidence>